<dbReference type="Proteomes" id="UP000739411">
    <property type="component" value="Unassembled WGS sequence"/>
</dbReference>
<feature type="region of interest" description="Disordered" evidence="6">
    <location>
        <begin position="331"/>
        <end position="350"/>
    </location>
</feature>
<evidence type="ECO:0000259" key="7">
    <source>
        <dbReference type="PROSITE" id="PS51898"/>
    </source>
</evidence>
<keyword evidence="4" id="KW-0233">DNA recombination</keyword>
<comment type="similarity">
    <text evidence="1">Belongs to the 'phage' integrase family.</text>
</comment>
<dbReference type="InterPro" id="IPR013762">
    <property type="entry name" value="Integrase-like_cat_sf"/>
</dbReference>
<protein>
    <submittedName>
        <fullName evidence="9">Site-specific integrase</fullName>
    </submittedName>
</protein>
<dbReference type="PANTHER" id="PTHR30349:SF64">
    <property type="entry name" value="PROPHAGE INTEGRASE INTD-RELATED"/>
    <property type="match status" value="1"/>
</dbReference>
<evidence type="ECO:0000256" key="6">
    <source>
        <dbReference type="SAM" id="MobiDB-lite"/>
    </source>
</evidence>
<dbReference type="InterPro" id="IPR002104">
    <property type="entry name" value="Integrase_catalytic"/>
</dbReference>
<dbReference type="GO" id="GO:0015074">
    <property type="term" value="P:DNA integration"/>
    <property type="evidence" value="ECO:0007669"/>
    <property type="project" value="UniProtKB-KW"/>
</dbReference>
<evidence type="ECO:0000313" key="9">
    <source>
        <dbReference type="EMBL" id="MBK7416313.1"/>
    </source>
</evidence>
<dbReference type="Gene3D" id="1.10.150.130">
    <property type="match status" value="1"/>
</dbReference>
<name>A0A935MRS2_9RHOO</name>
<organism evidence="9 10">
    <name type="scientific">Candidatus Dechloromonas phosphorivorans</name>
    <dbReference type="NCBI Taxonomy" id="2899244"/>
    <lineage>
        <taxon>Bacteria</taxon>
        <taxon>Pseudomonadati</taxon>
        <taxon>Pseudomonadota</taxon>
        <taxon>Betaproteobacteria</taxon>
        <taxon>Rhodocyclales</taxon>
        <taxon>Azonexaceae</taxon>
        <taxon>Dechloromonas</taxon>
    </lineage>
</organism>
<dbReference type="SUPFAM" id="SSF56349">
    <property type="entry name" value="DNA breaking-rejoining enzymes"/>
    <property type="match status" value="1"/>
</dbReference>
<reference evidence="9 10" key="1">
    <citation type="submission" date="2020-10" db="EMBL/GenBank/DDBJ databases">
        <title>Connecting structure to function with the recovery of over 1000 high-quality activated sludge metagenome-assembled genomes encoding full-length rRNA genes using long-read sequencing.</title>
        <authorList>
            <person name="Singleton C.M."/>
            <person name="Petriglieri F."/>
            <person name="Kristensen J.M."/>
            <person name="Kirkegaard R.H."/>
            <person name="Michaelsen T.Y."/>
            <person name="Andersen M.H."/>
            <person name="Karst S.M."/>
            <person name="Dueholm M.S."/>
            <person name="Nielsen P.H."/>
            <person name="Albertsen M."/>
        </authorList>
    </citation>
    <scope>NUCLEOTIDE SEQUENCE [LARGE SCALE GENOMIC DNA]</scope>
    <source>
        <strain evidence="9">EsbW_18-Q3-R4-48_BATAC.463</strain>
    </source>
</reference>
<dbReference type="Gene3D" id="1.10.443.10">
    <property type="entry name" value="Intergrase catalytic core"/>
    <property type="match status" value="1"/>
</dbReference>
<gene>
    <name evidence="9" type="ORF">IPJ38_15620</name>
</gene>
<evidence type="ECO:0000256" key="4">
    <source>
        <dbReference type="ARBA" id="ARBA00023172"/>
    </source>
</evidence>
<evidence type="ECO:0000256" key="3">
    <source>
        <dbReference type="ARBA" id="ARBA00023125"/>
    </source>
</evidence>
<evidence type="ECO:0000256" key="1">
    <source>
        <dbReference type="ARBA" id="ARBA00008857"/>
    </source>
</evidence>
<dbReference type="InterPro" id="IPR010998">
    <property type="entry name" value="Integrase_recombinase_N"/>
</dbReference>
<dbReference type="GO" id="GO:0006310">
    <property type="term" value="P:DNA recombination"/>
    <property type="evidence" value="ECO:0007669"/>
    <property type="project" value="UniProtKB-KW"/>
</dbReference>
<dbReference type="EMBL" id="JADJMS010000038">
    <property type="protein sequence ID" value="MBK7416313.1"/>
    <property type="molecule type" value="Genomic_DNA"/>
</dbReference>
<dbReference type="GO" id="GO:0003677">
    <property type="term" value="F:DNA binding"/>
    <property type="evidence" value="ECO:0007669"/>
    <property type="project" value="UniProtKB-UniRule"/>
</dbReference>
<dbReference type="InterPro" id="IPR044068">
    <property type="entry name" value="CB"/>
</dbReference>
<feature type="domain" description="Core-binding (CB)" evidence="8">
    <location>
        <begin position="63"/>
        <end position="141"/>
    </location>
</feature>
<keyword evidence="2" id="KW-0229">DNA integration</keyword>
<keyword evidence="3 5" id="KW-0238">DNA-binding</keyword>
<dbReference type="PROSITE" id="PS51898">
    <property type="entry name" value="TYR_RECOMBINASE"/>
    <property type="match status" value="1"/>
</dbReference>
<proteinExistence type="inferred from homology"/>
<accession>A0A935MRS2</accession>
<evidence type="ECO:0000256" key="2">
    <source>
        <dbReference type="ARBA" id="ARBA00022908"/>
    </source>
</evidence>
<dbReference type="CDD" id="cd00796">
    <property type="entry name" value="INT_Rci_Hp1_C"/>
    <property type="match status" value="1"/>
</dbReference>
<dbReference type="AlphaFoldDB" id="A0A935MRS2"/>
<evidence type="ECO:0000256" key="5">
    <source>
        <dbReference type="PROSITE-ProRule" id="PRU01248"/>
    </source>
</evidence>
<feature type="domain" description="Tyr recombinase" evidence="7">
    <location>
        <begin position="161"/>
        <end position="328"/>
    </location>
</feature>
<dbReference type="PANTHER" id="PTHR30349">
    <property type="entry name" value="PHAGE INTEGRASE-RELATED"/>
    <property type="match status" value="1"/>
</dbReference>
<sequence length="350" mass="40095">MARETGVYRRPDSRFWWIDTVLPDGQHVCCSTKTENRQEAAAYLAKLKHEAYQVAMFGAKEKHSWQEAVVRYLEVKANLRSIEDVRRICRHLHPYLGNLMLDQITGDAIWSITQGELKKGNKPATVNRYLATVRALLRMARDEWQWIDTFPKVRLLSGEVERDRWLTREEADKLISVCPPHLKALVQFALATGCRAREITGLEWERVDLDRHTAWLNQTKNGTPRGVPLNRDAVAVLVEQQGKHPDYCVTFRGKPIGWQVSSTAWLKALEAAGIKDFRFHDLRHTWASWHRQAGTSCDELKDLGGWKSRQMVDRYAKYATEHLSLAAARIETPLEAPKEPDESGGKPGMC</sequence>
<dbReference type="InterPro" id="IPR050090">
    <property type="entry name" value="Tyrosine_recombinase_XerCD"/>
</dbReference>
<evidence type="ECO:0000313" key="10">
    <source>
        <dbReference type="Proteomes" id="UP000739411"/>
    </source>
</evidence>
<dbReference type="Pfam" id="PF00589">
    <property type="entry name" value="Phage_integrase"/>
    <property type="match status" value="1"/>
</dbReference>
<evidence type="ECO:0000259" key="8">
    <source>
        <dbReference type="PROSITE" id="PS51900"/>
    </source>
</evidence>
<comment type="caution">
    <text evidence="9">The sequence shown here is derived from an EMBL/GenBank/DDBJ whole genome shotgun (WGS) entry which is preliminary data.</text>
</comment>
<dbReference type="PROSITE" id="PS51900">
    <property type="entry name" value="CB"/>
    <property type="match status" value="1"/>
</dbReference>
<dbReference type="InterPro" id="IPR011010">
    <property type="entry name" value="DNA_brk_join_enz"/>
</dbReference>